<feature type="compositionally biased region" description="Low complexity" evidence="1">
    <location>
        <begin position="86"/>
        <end position="97"/>
    </location>
</feature>
<evidence type="ECO:0000313" key="3">
    <source>
        <dbReference type="Proteomes" id="UP000481861"/>
    </source>
</evidence>
<evidence type="ECO:0000256" key="1">
    <source>
        <dbReference type="SAM" id="MobiDB-lite"/>
    </source>
</evidence>
<dbReference type="OrthoDB" id="2121326at2759"/>
<dbReference type="EMBL" id="JAADJZ010000024">
    <property type="protein sequence ID" value="KAF2867155.1"/>
    <property type="molecule type" value="Genomic_DNA"/>
</dbReference>
<proteinExistence type="predicted"/>
<keyword evidence="3" id="KW-1185">Reference proteome</keyword>
<name>A0A7C8M4A0_9PLEO</name>
<dbReference type="Proteomes" id="UP000481861">
    <property type="component" value="Unassembled WGS sequence"/>
</dbReference>
<gene>
    <name evidence="2" type="ORF">BDV95DRAFT_185096</name>
</gene>
<feature type="region of interest" description="Disordered" evidence="1">
    <location>
        <begin position="53"/>
        <end position="99"/>
    </location>
</feature>
<organism evidence="2 3">
    <name type="scientific">Massariosphaeria phaeospora</name>
    <dbReference type="NCBI Taxonomy" id="100035"/>
    <lineage>
        <taxon>Eukaryota</taxon>
        <taxon>Fungi</taxon>
        <taxon>Dikarya</taxon>
        <taxon>Ascomycota</taxon>
        <taxon>Pezizomycotina</taxon>
        <taxon>Dothideomycetes</taxon>
        <taxon>Pleosporomycetidae</taxon>
        <taxon>Pleosporales</taxon>
        <taxon>Pleosporales incertae sedis</taxon>
        <taxon>Massariosphaeria</taxon>
    </lineage>
</organism>
<sequence>MSSPPSKSLLGSTTSTVTTFLALYLTTLFSLDTWAAARASPYRAPTAANANANTYFRPASNGPAPDSYQAGMHGRGNAGPRDDSAGGRPAGRVPGVVDSRAPLRMMGSASCGACMT</sequence>
<comment type="caution">
    <text evidence="2">The sequence shown here is derived from an EMBL/GenBank/DDBJ whole genome shotgun (WGS) entry which is preliminary data.</text>
</comment>
<protein>
    <submittedName>
        <fullName evidence="2">Uncharacterized protein</fullName>
    </submittedName>
</protein>
<evidence type="ECO:0000313" key="2">
    <source>
        <dbReference type="EMBL" id="KAF2867155.1"/>
    </source>
</evidence>
<reference evidence="2 3" key="1">
    <citation type="submission" date="2020-01" db="EMBL/GenBank/DDBJ databases">
        <authorList>
            <consortium name="DOE Joint Genome Institute"/>
            <person name="Haridas S."/>
            <person name="Albert R."/>
            <person name="Binder M."/>
            <person name="Bloem J."/>
            <person name="Labutti K."/>
            <person name="Salamov A."/>
            <person name="Andreopoulos B."/>
            <person name="Baker S.E."/>
            <person name="Barry K."/>
            <person name="Bills G."/>
            <person name="Bluhm B.H."/>
            <person name="Cannon C."/>
            <person name="Castanera R."/>
            <person name="Culley D.E."/>
            <person name="Daum C."/>
            <person name="Ezra D."/>
            <person name="Gonzalez J.B."/>
            <person name="Henrissat B."/>
            <person name="Kuo A."/>
            <person name="Liang C."/>
            <person name="Lipzen A."/>
            <person name="Lutzoni F."/>
            <person name="Magnuson J."/>
            <person name="Mondo S."/>
            <person name="Nolan M."/>
            <person name="Ohm R."/>
            <person name="Pangilinan J."/>
            <person name="Park H.-J.H."/>
            <person name="Ramirez L."/>
            <person name="Alfaro M."/>
            <person name="Sun H."/>
            <person name="Tritt A."/>
            <person name="Yoshinaga Y."/>
            <person name="Zwiers L.-H.L."/>
            <person name="Turgeon B.G."/>
            <person name="Goodwin S.B."/>
            <person name="Spatafora J.W."/>
            <person name="Crous P.W."/>
            <person name="Grigoriev I.V."/>
        </authorList>
    </citation>
    <scope>NUCLEOTIDE SEQUENCE [LARGE SCALE GENOMIC DNA]</scope>
    <source>
        <strain evidence="2 3">CBS 611.86</strain>
    </source>
</reference>
<accession>A0A7C8M4A0</accession>
<dbReference type="AlphaFoldDB" id="A0A7C8M4A0"/>